<dbReference type="InterPro" id="IPR006860">
    <property type="entry name" value="FecR"/>
</dbReference>
<dbReference type="Pfam" id="PF04773">
    <property type="entry name" value="FecR"/>
    <property type="match status" value="1"/>
</dbReference>
<dbReference type="Pfam" id="PF16344">
    <property type="entry name" value="FecR_C"/>
    <property type="match status" value="1"/>
</dbReference>
<reference evidence="3 4" key="1">
    <citation type="submission" date="2017-01" db="EMBL/GenBank/DDBJ databases">
        <title>A new Hymenobacter.</title>
        <authorList>
            <person name="Liang Y."/>
            <person name="Feng F."/>
        </authorList>
    </citation>
    <scope>NUCLEOTIDE SEQUENCE [LARGE SCALE GENOMIC DNA]</scope>
    <source>
        <strain evidence="3">MIMBbqt21</strain>
    </source>
</reference>
<feature type="domain" description="Protein FecR C-terminal" evidence="2">
    <location>
        <begin position="268"/>
        <end position="335"/>
    </location>
</feature>
<dbReference type="OrthoDB" id="1099916at2"/>
<dbReference type="GO" id="GO:0016989">
    <property type="term" value="F:sigma factor antagonist activity"/>
    <property type="evidence" value="ECO:0007669"/>
    <property type="project" value="TreeGrafter"/>
</dbReference>
<evidence type="ECO:0008006" key="5">
    <source>
        <dbReference type="Google" id="ProtNLM"/>
    </source>
</evidence>
<proteinExistence type="predicted"/>
<comment type="caution">
    <text evidence="3">The sequence shown here is derived from an EMBL/GenBank/DDBJ whole genome shotgun (WGS) entry which is preliminary data.</text>
</comment>
<organism evidence="3 4">
    <name type="scientific">Hymenobacter crusticola</name>
    <dbReference type="NCBI Taxonomy" id="1770526"/>
    <lineage>
        <taxon>Bacteria</taxon>
        <taxon>Pseudomonadati</taxon>
        <taxon>Bacteroidota</taxon>
        <taxon>Cytophagia</taxon>
        <taxon>Cytophagales</taxon>
        <taxon>Hymenobacteraceae</taxon>
        <taxon>Hymenobacter</taxon>
    </lineage>
</organism>
<dbReference type="AlphaFoldDB" id="A0A243WBF7"/>
<dbReference type="PANTHER" id="PTHR30273">
    <property type="entry name" value="PERIPLASMIC SIGNAL SENSOR AND SIGMA FACTOR ACTIVATOR FECR-RELATED"/>
    <property type="match status" value="1"/>
</dbReference>
<dbReference type="InterPro" id="IPR032508">
    <property type="entry name" value="FecR_C"/>
</dbReference>
<protein>
    <recommendedName>
        <fullName evidence="5">FecR protein domain-containing protein</fullName>
    </recommendedName>
</protein>
<accession>A0A243WBF7</accession>
<dbReference type="Gene3D" id="3.55.50.30">
    <property type="match status" value="1"/>
</dbReference>
<dbReference type="Proteomes" id="UP000194873">
    <property type="component" value="Unassembled WGS sequence"/>
</dbReference>
<name>A0A243WBF7_9BACT</name>
<dbReference type="RefSeq" id="WP_086595677.1">
    <property type="nucleotide sequence ID" value="NZ_MTSE01000011.1"/>
</dbReference>
<evidence type="ECO:0000313" key="4">
    <source>
        <dbReference type="Proteomes" id="UP000194873"/>
    </source>
</evidence>
<evidence type="ECO:0000259" key="2">
    <source>
        <dbReference type="Pfam" id="PF16344"/>
    </source>
</evidence>
<sequence>MTEVNFEAYLRYVRGEASLEEAKAVRAWLMQPSNELVAQYWMSTYASMAENQEDKQLAQAHDYDNMLADLRTRIGLDVVSPELETTAAGRTWYRWAAAAVLTAGMAGASGWWLYQQQQVAPLPVQYSTAYAQTRLVHLPDGSDVTLNAHSTLRYTDTWNNKAAREVWLDGEAYFAVKHLSENQRFIVHTTAGFNVEVLGTKFTVYRRQEQARVVLLSGKVRVAFADSSKRKPIILKPGELLQTSDKQPQRLLHQAVQTDAYAAWRNDKMVFNKTPLAELVMRLRDTYGVKVTVKNTELNQRKLTGTIPLSDLDLLCETLEETFHLRAEHHQNSIILSN</sequence>
<gene>
    <name evidence="3" type="ORF">BXP70_18965</name>
</gene>
<dbReference type="PIRSF" id="PIRSF018266">
    <property type="entry name" value="FecR"/>
    <property type="match status" value="1"/>
</dbReference>
<dbReference type="Gene3D" id="2.60.120.1440">
    <property type="match status" value="1"/>
</dbReference>
<feature type="domain" description="FecR protein" evidence="1">
    <location>
        <begin position="125"/>
        <end position="221"/>
    </location>
</feature>
<dbReference type="PANTHER" id="PTHR30273:SF2">
    <property type="entry name" value="PROTEIN FECR"/>
    <property type="match status" value="1"/>
</dbReference>
<dbReference type="InterPro" id="IPR012373">
    <property type="entry name" value="Ferrdict_sens_TM"/>
</dbReference>
<keyword evidence="4" id="KW-1185">Reference proteome</keyword>
<evidence type="ECO:0000313" key="3">
    <source>
        <dbReference type="EMBL" id="OUJ72337.1"/>
    </source>
</evidence>
<dbReference type="EMBL" id="MTSE01000011">
    <property type="protein sequence ID" value="OUJ72337.1"/>
    <property type="molecule type" value="Genomic_DNA"/>
</dbReference>
<evidence type="ECO:0000259" key="1">
    <source>
        <dbReference type="Pfam" id="PF04773"/>
    </source>
</evidence>